<accession>A0A6J5YHL2</accession>
<evidence type="ECO:0000256" key="4">
    <source>
        <dbReference type="ARBA" id="ARBA00022801"/>
    </source>
</evidence>
<dbReference type="GO" id="GO:0106300">
    <property type="term" value="P:protein-DNA covalent cross-linking repair"/>
    <property type="evidence" value="ECO:0007669"/>
    <property type="project" value="InterPro"/>
</dbReference>
<keyword evidence="4" id="KW-0378">Hydrolase</keyword>
<dbReference type="EMBL" id="CAEMXZ010000026">
    <property type="protein sequence ID" value="CAB4323082.1"/>
    <property type="molecule type" value="Genomic_DNA"/>
</dbReference>
<dbReference type="Pfam" id="PF02586">
    <property type="entry name" value="SRAP"/>
    <property type="match status" value="1"/>
</dbReference>
<evidence type="ECO:0000256" key="5">
    <source>
        <dbReference type="ARBA" id="ARBA00023124"/>
    </source>
</evidence>
<evidence type="ECO:0000256" key="3">
    <source>
        <dbReference type="ARBA" id="ARBA00022763"/>
    </source>
</evidence>
<sequence>MCGRFVSATPAAAIADYFDALPPEHELAPNYNVAPTTEVYVVGEGTTGRRLRVMHWGLVPPWAKDQSGASRLINARSETVAVKPSFRSAFRRRRCIIPVDGFYEWTTMPGASRKQPVFIHSPDGSPLALAALWEFWRPPDSDPDGPGLYSCCILTCPANHTISAVHDRMPVLLQRSDWTTWMCSDSDDADLHDLMISAADDALVLHPVSTSVNSTRNNGPELMVQVDPEPIGEIPGQGQLL</sequence>
<reference evidence="8" key="1">
    <citation type="submission" date="2020-05" db="EMBL/GenBank/DDBJ databases">
        <authorList>
            <person name="Chiriac C."/>
            <person name="Salcher M."/>
            <person name="Ghai R."/>
            <person name="Kavagutti S V."/>
        </authorList>
    </citation>
    <scope>NUCLEOTIDE SEQUENCE</scope>
</reference>
<dbReference type="GO" id="GO:0016829">
    <property type="term" value="F:lyase activity"/>
    <property type="evidence" value="ECO:0007669"/>
    <property type="project" value="UniProtKB-KW"/>
</dbReference>
<evidence type="ECO:0000256" key="6">
    <source>
        <dbReference type="ARBA" id="ARBA00023125"/>
    </source>
</evidence>
<dbReference type="InterPro" id="IPR036590">
    <property type="entry name" value="SRAP-like"/>
</dbReference>
<organism evidence="8">
    <name type="scientific">freshwater metagenome</name>
    <dbReference type="NCBI Taxonomy" id="449393"/>
    <lineage>
        <taxon>unclassified sequences</taxon>
        <taxon>metagenomes</taxon>
        <taxon>ecological metagenomes</taxon>
    </lineage>
</organism>
<dbReference type="PANTHER" id="PTHR13604:SF0">
    <property type="entry name" value="ABASIC SITE PROCESSING PROTEIN HMCES"/>
    <property type="match status" value="1"/>
</dbReference>
<dbReference type="GO" id="GO:0008233">
    <property type="term" value="F:peptidase activity"/>
    <property type="evidence" value="ECO:0007669"/>
    <property type="project" value="UniProtKB-KW"/>
</dbReference>
<keyword evidence="6" id="KW-0238">DNA-binding</keyword>
<name>A0A6J5YHL2_9ZZZZ</name>
<dbReference type="PANTHER" id="PTHR13604">
    <property type="entry name" value="DC12-RELATED"/>
    <property type="match status" value="1"/>
</dbReference>
<keyword evidence="7" id="KW-0456">Lyase</keyword>
<proteinExistence type="inferred from homology"/>
<keyword evidence="3" id="KW-0227">DNA damage</keyword>
<dbReference type="Gene3D" id="3.90.1680.10">
    <property type="entry name" value="SOS response associated peptidase-like"/>
    <property type="match status" value="1"/>
</dbReference>
<keyword evidence="5" id="KW-0190">Covalent protein-DNA linkage</keyword>
<dbReference type="AlphaFoldDB" id="A0A6J5YHL2"/>
<comment type="similarity">
    <text evidence="1">Belongs to the SOS response-associated peptidase family.</text>
</comment>
<dbReference type="SUPFAM" id="SSF143081">
    <property type="entry name" value="BB1717-like"/>
    <property type="match status" value="1"/>
</dbReference>
<dbReference type="InterPro" id="IPR003738">
    <property type="entry name" value="SRAP"/>
</dbReference>
<dbReference type="GO" id="GO:0003697">
    <property type="term" value="F:single-stranded DNA binding"/>
    <property type="evidence" value="ECO:0007669"/>
    <property type="project" value="InterPro"/>
</dbReference>
<evidence type="ECO:0000256" key="1">
    <source>
        <dbReference type="ARBA" id="ARBA00008136"/>
    </source>
</evidence>
<gene>
    <name evidence="8" type="ORF">UFOPK1392_00827</name>
</gene>
<dbReference type="GO" id="GO:0006508">
    <property type="term" value="P:proteolysis"/>
    <property type="evidence" value="ECO:0007669"/>
    <property type="project" value="UniProtKB-KW"/>
</dbReference>
<keyword evidence="2" id="KW-0645">Protease</keyword>
<evidence type="ECO:0000313" key="8">
    <source>
        <dbReference type="EMBL" id="CAB4323082.1"/>
    </source>
</evidence>
<protein>
    <submittedName>
        <fullName evidence="8">Unannotated protein</fullName>
    </submittedName>
</protein>
<evidence type="ECO:0000256" key="7">
    <source>
        <dbReference type="ARBA" id="ARBA00023239"/>
    </source>
</evidence>
<evidence type="ECO:0000256" key="2">
    <source>
        <dbReference type="ARBA" id="ARBA00022670"/>
    </source>
</evidence>